<dbReference type="GO" id="GO:0019243">
    <property type="term" value="P:methylglyoxal catabolic process to D-lactate via S-lactoyl-glutathione"/>
    <property type="evidence" value="ECO:0007669"/>
    <property type="project" value="UniProtKB-UniRule"/>
</dbReference>
<comment type="catalytic activity">
    <reaction evidence="1 7">
        <text>an S-(2-hydroxyacyl)glutathione + H2O = a 2-hydroxy carboxylate + glutathione + H(+)</text>
        <dbReference type="Rhea" id="RHEA:21864"/>
        <dbReference type="ChEBI" id="CHEBI:15377"/>
        <dbReference type="ChEBI" id="CHEBI:15378"/>
        <dbReference type="ChEBI" id="CHEBI:57925"/>
        <dbReference type="ChEBI" id="CHEBI:58896"/>
        <dbReference type="ChEBI" id="CHEBI:71261"/>
        <dbReference type="EC" id="3.1.2.6"/>
    </reaction>
</comment>
<feature type="binding site" evidence="7">
    <location>
        <position position="82"/>
    </location>
    <ligand>
        <name>Zn(2+)</name>
        <dbReference type="ChEBI" id="CHEBI:29105"/>
        <label>1</label>
    </ligand>
</feature>
<evidence type="ECO:0000256" key="7">
    <source>
        <dbReference type="HAMAP-Rule" id="MF_01374"/>
    </source>
</evidence>
<name>A0A090RZV8_9VIBR</name>
<evidence type="ECO:0000313" key="9">
    <source>
        <dbReference type="EMBL" id="GAL19804.1"/>
    </source>
</evidence>
<dbReference type="UniPathway" id="UPA00619">
    <property type="reaction ID" value="UER00676"/>
</dbReference>
<sequence length="280" mass="31685">MNEDGRLFSCCELASYSGDLPNRTGETTMLHIKSIPAFNDNYIWLIQNNQNLCAVVDPGDAEPVIDYLERHELELVTILVTHHHWDHTGGIEKLVEKYPSISVIGPEHSSTEHLTHRVSEGHRINLFQEEFLVLNLPGHTLDHIGYVGDGKLFCGDVLFSAGCGRIFEGTPEQMYNSLQKLTLLPEETEVYCTHEYTLSNLAFALAVEPHNEFLHQYRDQANQKRAQGIPTLPTSIAVEKRINPFLRTTQTEVVSSVANRSVNNDPLATFTALREWKNEF</sequence>
<keyword evidence="6 7" id="KW-0862">Zinc</keyword>
<dbReference type="AlphaFoldDB" id="A0A090RZV8"/>
<proteinExistence type="inferred from homology"/>
<evidence type="ECO:0000256" key="5">
    <source>
        <dbReference type="ARBA" id="ARBA00022801"/>
    </source>
</evidence>
<dbReference type="EC" id="3.1.2.6" evidence="7"/>
<comment type="subunit">
    <text evidence="7">Monomer.</text>
</comment>
<dbReference type="Pfam" id="PF16123">
    <property type="entry name" value="HAGH_C"/>
    <property type="match status" value="1"/>
</dbReference>
<feature type="domain" description="Metallo-beta-lactamase" evidence="8">
    <location>
        <begin position="40"/>
        <end position="194"/>
    </location>
</feature>
<dbReference type="STRING" id="990268.JCM19235_1160"/>
<feature type="binding site" evidence="7">
    <location>
        <position position="139"/>
    </location>
    <ligand>
        <name>Zn(2+)</name>
        <dbReference type="ChEBI" id="CHEBI:29105"/>
        <label>1</label>
    </ligand>
</feature>
<dbReference type="NCBIfam" id="TIGR03413">
    <property type="entry name" value="GSH_gloB"/>
    <property type="match status" value="1"/>
</dbReference>
<dbReference type="SMART" id="SM00849">
    <property type="entry name" value="Lactamase_B"/>
    <property type="match status" value="1"/>
</dbReference>
<dbReference type="PANTHER" id="PTHR43705:SF1">
    <property type="entry name" value="HYDROXYACYLGLUTATHIONE HYDROLASE GLOB"/>
    <property type="match status" value="1"/>
</dbReference>
<comment type="pathway">
    <text evidence="2 7">Secondary metabolite metabolism; methylglyoxal degradation; (R)-lactate from methylglyoxal: step 2/2.</text>
</comment>
<dbReference type="InterPro" id="IPR032282">
    <property type="entry name" value="HAGH_C"/>
</dbReference>
<dbReference type="Proteomes" id="UP000029228">
    <property type="component" value="Unassembled WGS sequence"/>
</dbReference>
<dbReference type="InterPro" id="IPR050110">
    <property type="entry name" value="Glyoxalase_II_hydrolase"/>
</dbReference>
<dbReference type="EMBL" id="BBMR01000004">
    <property type="protein sequence ID" value="GAL19804.1"/>
    <property type="molecule type" value="Genomic_DNA"/>
</dbReference>
<dbReference type="PANTHER" id="PTHR43705">
    <property type="entry name" value="HYDROXYACYLGLUTATHIONE HYDROLASE"/>
    <property type="match status" value="1"/>
</dbReference>
<dbReference type="Pfam" id="PF00753">
    <property type="entry name" value="Lactamase_B"/>
    <property type="match status" value="1"/>
</dbReference>
<evidence type="ECO:0000256" key="1">
    <source>
        <dbReference type="ARBA" id="ARBA00001623"/>
    </source>
</evidence>
<feature type="binding site" evidence="7">
    <location>
        <position position="87"/>
    </location>
    <ligand>
        <name>Zn(2+)</name>
        <dbReference type="ChEBI" id="CHEBI:29105"/>
        <label>2</label>
    </ligand>
</feature>
<keyword evidence="4 7" id="KW-0479">Metal-binding</keyword>
<comment type="cofactor">
    <cofactor evidence="7">
        <name>Zn(2+)</name>
        <dbReference type="ChEBI" id="CHEBI:29105"/>
    </cofactor>
    <text evidence="7">Binds 2 Zn(2+) ions per subunit.</text>
</comment>
<organism evidence="9 10">
    <name type="scientific">Vibrio maritimus</name>
    <dbReference type="NCBI Taxonomy" id="990268"/>
    <lineage>
        <taxon>Bacteria</taxon>
        <taxon>Pseudomonadati</taxon>
        <taxon>Pseudomonadota</taxon>
        <taxon>Gammaproteobacteria</taxon>
        <taxon>Vibrionales</taxon>
        <taxon>Vibrionaceae</taxon>
        <taxon>Vibrio</taxon>
    </lineage>
</organism>
<dbReference type="HAMAP" id="MF_01374">
    <property type="entry name" value="Glyoxalase_2"/>
    <property type="match status" value="1"/>
</dbReference>
<feature type="binding site" evidence="7">
    <location>
        <position position="156"/>
    </location>
    <ligand>
        <name>Zn(2+)</name>
        <dbReference type="ChEBI" id="CHEBI:29105"/>
        <label>2</label>
    </ligand>
</feature>
<evidence type="ECO:0000256" key="4">
    <source>
        <dbReference type="ARBA" id="ARBA00022723"/>
    </source>
</evidence>
<dbReference type="InterPro" id="IPR017782">
    <property type="entry name" value="Hydroxyacylglutathione_Hdrlase"/>
</dbReference>
<dbReference type="CDD" id="cd07723">
    <property type="entry name" value="hydroxyacylglutathione_hydrolase_MBL-fold"/>
    <property type="match status" value="1"/>
</dbReference>
<feature type="binding site" evidence="7">
    <location>
        <position position="84"/>
    </location>
    <ligand>
        <name>Zn(2+)</name>
        <dbReference type="ChEBI" id="CHEBI:29105"/>
        <label>1</label>
    </ligand>
</feature>
<dbReference type="Gene3D" id="3.60.15.10">
    <property type="entry name" value="Ribonuclease Z/Hydroxyacylglutathione hydrolase-like"/>
    <property type="match status" value="1"/>
</dbReference>
<accession>A0A090RZV8</accession>
<dbReference type="SUPFAM" id="SSF56281">
    <property type="entry name" value="Metallo-hydrolase/oxidoreductase"/>
    <property type="match status" value="1"/>
</dbReference>
<evidence type="ECO:0000256" key="6">
    <source>
        <dbReference type="ARBA" id="ARBA00022833"/>
    </source>
</evidence>
<dbReference type="InterPro" id="IPR001279">
    <property type="entry name" value="Metallo-B-lactamas"/>
</dbReference>
<keyword evidence="5 7" id="KW-0378">Hydrolase</keyword>
<keyword evidence="10" id="KW-1185">Reference proteome</keyword>
<feature type="binding site" evidence="7">
    <location>
        <position position="194"/>
    </location>
    <ligand>
        <name>Zn(2+)</name>
        <dbReference type="ChEBI" id="CHEBI:29105"/>
        <label>2</label>
    </ligand>
</feature>
<dbReference type="PIRSF" id="PIRSF005457">
    <property type="entry name" value="Glx"/>
    <property type="match status" value="1"/>
</dbReference>
<feature type="binding site" evidence="7">
    <location>
        <position position="156"/>
    </location>
    <ligand>
        <name>Zn(2+)</name>
        <dbReference type="ChEBI" id="CHEBI:29105"/>
        <label>1</label>
    </ligand>
</feature>
<comment type="similarity">
    <text evidence="3 7">Belongs to the metallo-beta-lactamase superfamily. Glyoxalase II family.</text>
</comment>
<reference evidence="9 10" key="1">
    <citation type="submission" date="2014-09" db="EMBL/GenBank/DDBJ databases">
        <title>Vibrio maritimus JCM 19235. (C45) whole genome shotgun sequence.</title>
        <authorList>
            <person name="Sawabe T."/>
            <person name="Meirelles P."/>
            <person name="Nakanishi M."/>
            <person name="Sayaka M."/>
            <person name="Hattori M."/>
            <person name="Ohkuma M."/>
        </authorList>
    </citation>
    <scope>NUCLEOTIDE SEQUENCE [LARGE SCALE GENOMIC DNA]</scope>
    <source>
        <strain evidence="10">JCM19235</strain>
    </source>
</reference>
<evidence type="ECO:0000313" key="10">
    <source>
        <dbReference type="Proteomes" id="UP000029228"/>
    </source>
</evidence>
<dbReference type="GO" id="GO:0004416">
    <property type="term" value="F:hydroxyacylglutathione hydrolase activity"/>
    <property type="evidence" value="ECO:0007669"/>
    <property type="project" value="UniProtKB-UniRule"/>
</dbReference>
<evidence type="ECO:0000259" key="8">
    <source>
        <dbReference type="SMART" id="SM00849"/>
    </source>
</evidence>
<protein>
    <recommendedName>
        <fullName evidence="7">Hydroxyacylglutathione hydrolase</fullName>
        <ecNumber evidence="7">3.1.2.6</ecNumber>
    </recommendedName>
    <alternativeName>
        <fullName evidence="7">Glyoxalase II</fullName>
        <shortName evidence="7">Glx II</shortName>
    </alternativeName>
</protein>
<evidence type="ECO:0000256" key="2">
    <source>
        <dbReference type="ARBA" id="ARBA00004963"/>
    </source>
</evidence>
<gene>
    <name evidence="7" type="primary">gloB</name>
    <name evidence="9" type="ORF">JCM19235_1160</name>
</gene>
<comment type="function">
    <text evidence="7">Thiolesterase that catalyzes the hydrolysis of S-D-lactoyl-glutathione to form glutathione and D-lactic acid.</text>
</comment>
<dbReference type="GO" id="GO:0046872">
    <property type="term" value="F:metal ion binding"/>
    <property type="evidence" value="ECO:0007669"/>
    <property type="project" value="UniProtKB-KW"/>
</dbReference>
<feature type="binding site" evidence="7">
    <location>
        <position position="86"/>
    </location>
    <ligand>
        <name>Zn(2+)</name>
        <dbReference type="ChEBI" id="CHEBI:29105"/>
        <label>2</label>
    </ligand>
</feature>
<dbReference type="InterPro" id="IPR036866">
    <property type="entry name" value="RibonucZ/Hydroxyglut_hydro"/>
</dbReference>
<comment type="caution">
    <text evidence="9">The sequence shown here is derived from an EMBL/GenBank/DDBJ whole genome shotgun (WGS) entry which is preliminary data.</text>
</comment>
<evidence type="ECO:0000256" key="3">
    <source>
        <dbReference type="ARBA" id="ARBA00006759"/>
    </source>
</evidence>
<dbReference type="InterPro" id="IPR035680">
    <property type="entry name" value="Clx_II_MBL"/>
</dbReference>